<dbReference type="EMBL" id="CU207211">
    <property type="protein sequence ID" value="CAL61923.2"/>
    <property type="molecule type" value="Genomic_DNA"/>
</dbReference>
<feature type="compositionally biased region" description="Basic and acidic residues" evidence="1">
    <location>
        <begin position="149"/>
        <end position="159"/>
    </location>
</feature>
<keyword evidence="2" id="KW-0732">Signal</keyword>
<feature type="chain" id="PRO_5002668188" evidence="2">
    <location>
        <begin position="24"/>
        <end position="237"/>
    </location>
</feature>
<dbReference type="KEGG" id="har:HEAR1767"/>
<reference evidence="3 4" key="1">
    <citation type="journal article" date="2007" name="PLoS Genet.">
        <title>A tale of two oxidation states: bacterial colonization of arsenic-rich environments.</title>
        <authorList>
            <person name="Muller D."/>
            <person name="Medigue C."/>
            <person name="Koechler S."/>
            <person name="Barbe V."/>
            <person name="Barakat M."/>
            <person name="Talla E."/>
            <person name="Bonnefoy V."/>
            <person name="Krin E."/>
            <person name="Arsene-Ploetze F."/>
            <person name="Carapito C."/>
            <person name="Chandler M."/>
            <person name="Cournoyer B."/>
            <person name="Cruveiller S."/>
            <person name="Dossat C."/>
            <person name="Duval S."/>
            <person name="Heymann M."/>
            <person name="Leize E."/>
            <person name="Lieutaud A."/>
            <person name="Lievremont D."/>
            <person name="Makita Y."/>
            <person name="Mangenot S."/>
            <person name="Nitschke W."/>
            <person name="Ortet P."/>
            <person name="Perdrial N."/>
            <person name="Schoepp B."/>
            <person name="Siguier N."/>
            <person name="Simeonova D.D."/>
            <person name="Rouy Z."/>
            <person name="Segurens B."/>
            <person name="Turlin E."/>
            <person name="Vallenet D."/>
            <person name="Van Dorsselaer A."/>
            <person name="Weiss S."/>
            <person name="Weissenbach J."/>
            <person name="Lett M.C."/>
            <person name="Danchin A."/>
            <person name="Bertin P.N."/>
        </authorList>
    </citation>
    <scope>NUCLEOTIDE SEQUENCE [LARGE SCALE GENOMIC DNA]</scope>
    <source>
        <strain evidence="4">ULPAs1</strain>
    </source>
</reference>
<gene>
    <name evidence="3" type="ordered locus">HEAR1767</name>
</gene>
<keyword evidence="4" id="KW-1185">Reference proteome</keyword>
<proteinExistence type="predicted"/>
<organism evidence="3 4">
    <name type="scientific">Herminiimonas arsenicoxydans</name>
    <dbReference type="NCBI Taxonomy" id="204773"/>
    <lineage>
        <taxon>Bacteria</taxon>
        <taxon>Pseudomonadati</taxon>
        <taxon>Pseudomonadota</taxon>
        <taxon>Betaproteobacteria</taxon>
        <taxon>Burkholderiales</taxon>
        <taxon>Oxalobacteraceae</taxon>
        <taxon>Herminiimonas</taxon>
    </lineage>
</organism>
<name>A4G5Y6_HERAR</name>
<evidence type="ECO:0000256" key="1">
    <source>
        <dbReference type="SAM" id="MobiDB-lite"/>
    </source>
</evidence>
<evidence type="ECO:0000313" key="3">
    <source>
        <dbReference type="EMBL" id="CAL61923.2"/>
    </source>
</evidence>
<sequence>MMKLIARMFAAALMLLSGPYVWAQTTATMDEAGLQSYSVQDVVGRYPAGAIKTQETADSALEDVKQARANIEARFNAEQHACYPKFFATSCLNKAKERRRVDLLTVKPIEVEANAYIRHARVVERDRRLTEKAAENEGKAILQQAPGEGKTDDAGKSIHEQNSVSRDAQRKARADAQAKKNEKQAEKQQSLKANEAAEEQKRAANIRRYEEKVKESAARQKEILEKKAEKEKAQQQK</sequence>
<dbReference type="Proteomes" id="UP000006697">
    <property type="component" value="Chromosome"/>
</dbReference>
<dbReference type="eggNOG" id="COG3064">
    <property type="taxonomic scope" value="Bacteria"/>
</dbReference>
<accession>A4G5Y6</accession>
<feature type="compositionally biased region" description="Basic and acidic residues" evidence="1">
    <location>
        <begin position="167"/>
        <end position="186"/>
    </location>
</feature>
<dbReference type="AlphaFoldDB" id="A4G5Y6"/>
<protein>
    <submittedName>
        <fullName evidence="3">Uncharacterized protein</fullName>
    </submittedName>
</protein>
<dbReference type="STRING" id="204773.HEAR1767"/>
<dbReference type="HOGENOM" id="CLU_1169402_0_0_4"/>
<evidence type="ECO:0000313" key="4">
    <source>
        <dbReference type="Proteomes" id="UP000006697"/>
    </source>
</evidence>
<feature type="signal peptide" evidence="2">
    <location>
        <begin position="1"/>
        <end position="23"/>
    </location>
</feature>
<feature type="region of interest" description="Disordered" evidence="1">
    <location>
        <begin position="134"/>
        <end position="203"/>
    </location>
</feature>
<evidence type="ECO:0000256" key="2">
    <source>
        <dbReference type="SAM" id="SignalP"/>
    </source>
</evidence>